<dbReference type="EMBL" id="JARFYM010000011">
    <property type="protein sequence ID" value="MDL2400383.1"/>
    <property type="molecule type" value="Genomic_DNA"/>
</dbReference>
<proteinExistence type="predicted"/>
<organism evidence="1 2">
    <name type="scientific">Rhizobium mayense</name>
    <dbReference type="NCBI Taxonomy" id="1312184"/>
    <lineage>
        <taxon>Bacteria</taxon>
        <taxon>Pseudomonadati</taxon>
        <taxon>Pseudomonadota</taxon>
        <taxon>Alphaproteobacteria</taxon>
        <taxon>Hyphomicrobiales</taxon>
        <taxon>Rhizobiaceae</taxon>
        <taxon>Rhizobium/Agrobacterium group</taxon>
        <taxon>Rhizobium</taxon>
    </lineage>
</organism>
<name>A0ABT7JX93_9HYPH</name>
<reference evidence="1" key="1">
    <citation type="submission" date="2023-06" db="EMBL/GenBank/DDBJ databases">
        <title>Phylogenetic Diversity of Rhizobium strains.</title>
        <authorList>
            <person name="Moura F.T."/>
            <person name="Helene L.C.F."/>
            <person name="Hungria M."/>
        </authorList>
    </citation>
    <scope>NUCLEOTIDE SEQUENCE</scope>
    <source>
        <strain evidence="1">CCGE526</strain>
    </source>
</reference>
<comment type="caution">
    <text evidence="1">The sequence shown here is derived from an EMBL/GenBank/DDBJ whole genome shotgun (WGS) entry which is preliminary data.</text>
</comment>
<gene>
    <name evidence="1" type="ORF">PY649_15870</name>
</gene>
<accession>A0ABT7JX93</accession>
<evidence type="ECO:0008006" key="3">
    <source>
        <dbReference type="Google" id="ProtNLM"/>
    </source>
</evidence>
<evidence type="ECO:0000313" key="1">
    <source>
        <dbReference type="EMBL" id="MDL2400383.1"/>
    </source>
</evidence>
<dbReference type="Proteomes" id="UP001172645">
    <property type="component" value="Unassembled WGS sequence"/>
</dbReference>
<keyword evidence="2" id="KW-1185">Reference proteome</keyword>
<sequence>MTETRLTGEDPSNASIGQNVISGTGAGHLALVPTWMPLDIAPSANVNSAGSGGDGIATGIISSNPLAIFTPSNTAIAGPHATADAFQGNGALFNQHSTEMAGLGGDGGSGNVAIGGTGSSSVNHAGTGGNGLFFGGMVSSDVAVFAPVNTAVAGGQGSIAHSDQANDAVFLQGATQIGGIGGSGGNHNIAAGGGGSESAASNALHSLILTGDNYAGHGGDGHFIGSMIDVNVAVFSPINIAVGAAGGSAEAHQTNDVMFDQGGIQMAGIGGNGGGFNLSSDTIFTGNSVGGGGGSGSANGSFVDVSIGYFHPINIAVPAGGTADAQQIDHILTDQHTLQLAGLGGHGGEGNLTDAHSALVDDILNFMHS</sequence>
<protein>
    <recommendedName>
        <fullName evidence="3">PE-PGRS family protein</fullName>
    </recommendedName>
</protein>
<evidence type="ECO:0000313" key="2">
    <source>
        <dbReference type="Proteomes" id="UP001172645"/>
    </source>
</evidence>
<dbReference type="RefSeq" id="WP_285869502.1">
    <property type="nucleotide sequence ID" value="NZ_JARFYM010000011.1"/>
</dbReference>